<name>A0A9P0DPU5_PHACE</name>
<sequence>MHLPKAILYCYINYDVAGLLSEDLFYLCVNQYSSDMKILILSIIAAAATAAPGGFPADAVVSGPSGVVTAHGAIGPAALGIGPYGAGHGAGAYGAGVYGAAPAVSHASVVGPAAGYGAYGGLAGHSGPGPDDGYAAYDGSYGGYAAGLGGHAGGYGGYGGGLGLAHGVTVTNGGGTIGVSPHGVAVRGPPTVPATIAGPAGKVVAEGLYGVPTHGHGW</sequence>
<protein>
    <submittedName>
        <fullName evidence="1">Uncharacterized protein</fullName>
    </submittedName>
</protein>
<gene>
    <name evidence="1" type="ORF">PHAECO_LOCUS7130</name>
</gene>
<dbReference type="Proteomes" id="UP001153737">
    <property type="component" value="Chromosome 3"/>
</dbReference>
<keyword evidence="2" id="KW-1185">Reference proteome</keyword>
<dbReference type="OrthoDB" id="6782590at2759"/>
<evidence type="ECO:0000313" key="2">
    <source>
        <dbReference type="Proteomes" id="UP001153737"/>
    </source>
</evidence>
<reference evidence="1" key="2">
    <citation type="submission" date="2022-10" db="EMBL/GenBank/DDBJ databases">
        <authorList>
            <consortium name="ENA_rothamsted_submissions"/>
            <consortium name="culmorum"/>
            <person name="King R."/>
        </authorList>
    </citation>
    <scope>NUCLEOTIDE SEQUENCE</scope>
</reference>
<reference evidence="1" key="1">
    <citation type="submission" date="2022-01" db="EMBL/GenBank/DDBJ databases">
        <authorList>
            <person name="King R."/>
        </authorList>
    </citation>
    <scope>NUCLEOTIDE SEQUENCE</scope>
</reference>
<proteinExistence type="predicted"/>
<dbReference type="AlphaFoldDB" id="A0A9P0DPU5"/>
<organism evidence="1 2">
    <name type="scientific">Phaedon cochleariae</name>
    <name type="common">Mustard beetle</name>
    <dbReference type="NCBI Taxonomy" id="80249"/>
    <lineage>
        <taxon>Eukaryota</taxon>
        <taxon>Metazoa</taxon>
        <taxon>Ecdysozoa</taxon>
        <taxon>Arthropoda</taxon>
        <taxon>Hexapoda</taxon>
        <taxon>Insecta</taxon>
        <taxon>Pterygota</taxon>
        <taxon>Neoptera</taxon>
        <taxon>Endopterygota</taxon>
        <taxon>Coleoptera</taxon>
        <taxon>Polyphaga</taxon>
        <taxon>Cucujiformia</taxon>
        <taxon>Chrysomeloidea</taxon>
        <taxon>Chrysomelidae</taxon>
        <taxon>Chrysomelinae</taxon>
        <taxon>Chrysomelini</taxon>
        <taxon>Phaedon</taxon>
    </lineage>
</organism>
<evidence type="ECO:0000313" key="1">
    <source>
        <dbReference type="EMBL" id="CAH1160060.1"/>
    </source>
</evidence>
<dbReference type="EMBL" id="OU896709">
    <property type="protein sequence ID" value="CAH1160060.1"/>
    <property type="molecule type" value="Genomic_DNA"/>
</dbReference>
<accession>A0A9P0DPU5</accession>